<dbReference type="AlphaFoldDB" id="A0A812JRR6"/>
<evidence type="ECO:0000256" key="1">
    <source>
        <dbReference type="SAM" id="MobiDB-lite"/>
    </source>
</evidence>
<keyword evidence="3" id="KW-1185">Reference proteome</keyword>
<protein>
    <submittedName>
        <fullName evidence="2">Uncharacterized protein</fullName>
    </submittedName>
</protein>
<feature type="region of interest" description="Disordered" evidence="1">
    <location>
        <begin position="130"/>
        <end position="262"/>
    </location>
</feature>
<dbReference type="EMBL" id="CAJNJA010006337">
    <property type="protein sequence ID" value="CAE7208963.1"/>
    <property type="molecule type" value="Genomic_DNA"/>
</dbReference>
<name>A0A812JRR6_9DINO</name>
<sequence>MPQVWRAPARKEELYVARAVPSALPEHKSDRLVLHKVLCSDGMCTAWGAHGISRSGRQMDVKTDLHWVMEPVPGGMEIRPVKGWYDLVQANSAGAGKQLVPAKRPPEAANVEIQKQVCERKEISDRWDKMRKRGKEEEAGPFLAARKPKVSTSAVAYPDKQQSDETGIKKQEEKRRKVLRKQEMAHREGAEEEAVPDVASSLHELKRQKGGEAGWDFSDEEQFSDDQEERFDFDDQLEGTAAQTEDQGMPAGEEVAAEEDGEAQDVQLLAAYTASPSSANVPDVIDSWRPERLAAQAH</sequence>
<evidence type="ECO:0000313" key="3">
    <source>
        <dbReference type="Proteomes" id="UP000601435"/>
    </source>
</evidence>
<accession>A0A812JRR6</accession>
<evidence type="ECO:0000313" key="2">
    <source>
        <dbReference type="EMBL" id="CAE7208963.1"/>
    </source>
</evidence>
<reference evidence="2" key="1">
    <citation type="submission" date="2021-02" db="EMBL/GenBank/DDBJ databases">
        <authorList>
            <person name="Dougan E. K."/>
            <person name="Rhodes N."/>
            <person name="Thang M."/>
            <person name="Chan C."/>
        </authorList>
    </citation>
    <scope>NUCLEOTIDE SEQUENCE</scope>
</reference>
<comment type="caution">
    <text evidence="2">The sequence shown here is derived from an EMBL/GenBank/DDBJ whole genome shotgun (WGS) entry which is preliminary data.</text>
</comment>
<dbReference type="Proteomes" id="UP000601435">
    <property type="component" value="Unassembled WGS sequence"/>
</dbReference>
<proteinExistence type="predicted"/>
<organism evidence="2 3">
    <name type="scientific">Symbiodinium necroappetens</name>
    <dbReference type="NCBI Taxonomy" id="1628268"/>
    <lineage>
        <taxon>Eukaryota</taxon>
        <taxon>Sar</taxon>
        <taxon>Alveolata</taxon>
        <taxon>Dinophyceae</taxon>
        <taxon>Suessiales</taxon>
        <taxon>Symbiodiniaceae</taxon>
        <taxon>Symbiodinium</taxon>
    </lineage>
</organism>
<feature type="compositionally biased region" description="Acidic residues" evidence="1">
    <location>
        <begin position="217"/>
        <end position="237"/>
    </location>
</feature>
<feature type="compositionally biased region" description="Basic and acidic residues" evidence="1">
    <location>
        <begin position="161"/>
        <end position="189"/>
    </location>
</feature>
<dbReference type="OrthoDB" id="437625at2759"/>
<gene>
    <name evidence="2" type="ORF">SNEC2469_LOCUS1986</name>
</gene>